<dbReference type="Proteomes" id="UP000192393">
    <property type="component" value="Unassembled WGS sequence"/>
</dbReference>
<dbReference type="GO" id="GO:0019592">
    <property type="term" value="P:mannitol catabolic process"/>
    <property type="evidence" value="ECO:0007669"/>
    <property type="project" value="TreeGrafter"/>
</dbReference>
<dbReference type="InterPro" id="IPR036291">
    <property type="entry name" value="NAD(P)-bd_dom_sf"/>
</dbReference>
<evidence type="ECO:0000256" key="1">
    <source>
        <dbReference type="ARBA" id="ARBA00023002"/>
    </source>
</evidence>
<feature type="domain" description="Mannitol dehydrogenase N-terminal" evidence="3">
    <location>
        <begin position="23"/>
        <end position="265"/>
    </location>
</feature>
<name>A0A1W2CZ43_9FLAO</name>
<dbReference type="InterPro" id="IPR013131">
    <property type="entry name" value="Mannitol_DH_N"/>
</dbReference>
<dbReference type="Gene3D" id="3.40.50.720">
    <property type="entry name" value="NAD(P)-binding Rossmann-like Domain"/>
    <property type="match status" value="1"/>
</dbReference>
<reference evidence="6" key="1">
    <citation type="submission" date="2017-04" db="EMBL/GenBank/DDBJ databases">
        <authorList>
            <person name="Varghese N."/>
            <person name="Submissions S."/>
        </authorList>
    </citation>
    <scope>NUCLEOTIDE SEQUENCE [LARGE SCALE GENOMIC DNA]</scope>
    <source>
        <strain evidence="6">CGMCC 1.12708</strain>
    </source>
</reference>
<gene>
    <name evidence="5" type="ORF">SAMN06296427_11295</name>
</gene>
<dbReference type="GO" id="GO:0019698">
    <property type="term" value="P:D-galacturonate catabolic process"/>
    <property type="evidence" value="ECO:0007669"/>
    <property type="project" value="TreeGrafter"/>
</dbReference>
<dbReference type="AlphaFoldDB" id="A0A1W2CZ43"/>
<dbReference type="Gene3D" id="1.10.1040.10">
    <property type="entry name" value="N-(1-d-carboxylethyl)-l-norvaline Dehydrogenase, domain 2"/>
    <property type="match status" value="1"/>
</dbReference>
<evidence type="ECO:0000313" key="5">
    <source>
        <dbReference type="EMBL" id="SMC90112.1"/>
    </source>
</evidence>
<dbReference type="PRINTS" id="PR00084">
    <property type="entry name" value="MTLDHDRGNASE"/>
</dbReference>
<keyword evidence="6" id="KW-1185">Reference proteome</keyword>
<dbReference type="STRING" id="1434700.SAMN06296427_11295"/>
<dbReference type="InterPro" id="IPR000669">
    <property type="entry name" value="Mannitol_DH"/>
</dbReference>
<organism evidence="5 6">
    <name type="scientific">Moheibacter sediminis</name>
    <dbReference type="NCBI Taxonomy" id="1434700"/>
    <lineage>
        <taxon>Bacteria</taxon>
        <taxon>Pseudomonadati</taxon>
        <taxon>Bacteroidota</taxon>
        <taxon>Flavobacteriia</taxon>
        <taxon>Flavobacteriales</taxon>
        <taxon>Weeksellaceae</taxon>
        <taxon>Moheibacter</taxon>
    </lineage>
</organism>
<proteinExistence type="predicted"/>
<dbReference type="InterPro" id="IPR013118">
    <property type="entry name" value="Mannitol_DH_C"/>
</dbReference>
<dbReference type="EMBL" id="FWXS01000012">
    <property type="protein sequence ID" value="SMC90112.1"/>
    <property type="molecule type" value="Genomic_DNA"/>
</dbReference>
<feature type="domain" description="Mannitol dehydrogenase C-terminal" evidence="4">
    <location>
        <begin position="280"/>
        <end position="472"/>
    </location>
</feature>
<dbReference type="GO" id="GO:0008926">
    <property type="term" value="F:mannitol-1-phosphate 5-dehydrogenase activity"/>
    <property type="evidence" value="ECO:0007669"/>
    <property type="project" value="TreeGrafter"/>
</dbReference>
<dbReference type="PANTHER" id="PTHR30524">
    <property type="entry name" value="MANNITOL-1-PHOSPHATE 5-DEHYDROGENASE"/>
    <property type="match status" value="1"/>
</dbReference>
<evidence type="ECO:0000313" key="6">
    <source>
        <dbReference type="Proteomes" id="UP000192393"/>
    </source>
</evidence>
<dbReference type="InterPro" id="IPR013328">
    <property type="entry name" value="6PGD_dom2"/>
</dbReference>
<keyword evidence="1" id="KW-0560">Oxidoreductase</keyword>
<dbReference type="Pfam" id="PF01232">
    <property type="entry name" value="Mannitol_dh"/>
    <property type="match status" value="1"/>
</dbReference>
<dbReference type="GO" id="GO:0005829">
    <property type="term" value="C:cytosol"/>
    <property type="evidence" value="ECO:0007669"/>
    <property type="project" value="TreeGrafter"/>
</dbReference>
<evidence type="ECO:0000259" key="4">
    <source>
        <dbReference type="Pfam" id="PF08125"/>
    </source>
</evidence>
<dbReference type="InterPro" id="IPR008927">
    <property type="entry name" value="6-PGluconate_DH-like_C_sf"/>
</dbReference>
<dbReference type="PANTHER" id="PTHR30524:SF0">
    <property type="entry name" value="ALTRONATE OXIDOREDUCTASE-RELATED"/>
    <property type="match status" value="1"/>
</dbReference>
<dbReference type="NCBIfam" id="NF002969">
    <property type="entry name" value="PRK03643.1"/>
    <property type="match status" value="1"/>
</dbReference>
<evidence type="ECO:0000256" key="2">
    <source>
        <dbReference type="ARBA" id="ARBA00023027"/>
    </source>
</evidence>
<dbReference type="GO" id="GO:0009026">
    <property type="term" value="F:tagaturonate reductase activity"/>
    <property type="evidence" value="ECO:0007669"/>
    <property type="project" value="TreeGrafter"/>
</dbReference>
<evidence type="ECO:0000259" key="3">
    <source>
        <dbReference type="Pfam" id="PF01232"/>
    </source>
</evidence>
<dbReference type="SUPFAM" id="SSF51735">
    <property type="entry name" value="NAD(P)-binding Rossmann-fold domains"/>
    <property type="match status" value="1"/>
</dbReference>
<keyword evidence="2" id="KW-0520">NAD</keyword>
<sequence>MELKLKNKISREDLNLDKKLPIKIVQFGGGNFLRAFSDYVVDKLNIEADFNAGIAHVKVTPSKGNFDVFEAQENLYTLFIRGVKKSKTIDEKRIISAIQKSINPYENYTDYLNLAKEEQLQFIFSNTTESGIVFDELENKISSVPHKNFPAKLTSLLYERFKFFHGAEDKGLTIIPSELINDNATTLKSYILKYAELWNLDKHFTDWVEHCNSFHNTLVDRIVPGYPKDGTEFYLEQLDYEDGLIVVSEAFLLWVIEGNQELLKKIPFDKANENILIVNDLNPYRTSKVRILNGAHTAMVAFSILCGKETVKEAIDDEFTAKLINEAVFKEIIPVLDMPEDELKVYAEDVFDRFRNPFLKHFLSSIALNSISKFKVRVLPTLVEYTKKKNQLPKNIVFALASLIRFYKCEWQNKTLPVLDDESIIEEFKSIWNSYDYNQIAQLSLENKSFWDVDLTEIPELRNEVAKALELIDSLGIKEAYTQFIN</sequence>
<accession>A0A1W2CZ43</accession>
<dbReference type="OrthoDB" id="9768714at2"/>
<dbReference type="Pfam" id="PF08125">
    <property type="entry name" value="Mannitol_dh_C"/>
    <property type="match status" value="1"/>
</dbReference>
<protein>
    <submittedName>
        <fullName evidence="5">Tagaturonate reductase</fullName>
    </submittedName>
</protein>
<dbReference type="SUPFAM" id="SSF48179">
    <property type="entry name" value="6-phosphogluconate dehydrogenase C-terminal domain-like"/>
    <property type="match status" value="1"/>
</dbReference>